<feature type="non-terminal residue" evidence="2">
    <location>
        <position position="1"/>
    </location>
</feature>
<feature type="transmembrane region" description="Helical" evidence="1">
    <location>
        <begin position="40"/>
        <end position="63"/>
    </location>
</feature>
<dbReference type="Proteomes" id="UP000801492">
    <property type="component" value="Unassembled WGS sequence"/>
</dbReference>
<name>A0A8K0CU31_IGNLU</name>
<dbReference type="AlphaFoldDB" id="A0A8K0CU31"/>
<comment type="caution">
    <text evidence="2">The sequence shown here is derived from an EMBL/GenBank/DDBJ whole genome shotgun (WGS) entry which is preliminary data.</text>
</comment>
<evidence type="ECO:0000313" key="3">
    <source>
        <dbReference type="Proteomes" id="UP000801492"/>
    </source>
</evidence>
<keyword evidence="1" id="KW-0812">Transmembrane</keyword>
<reference evidence="2" key="1">
    <citation type="submission" date="2019-08" db="EMBL/GenBank/DDBJ databases">
        <title>The genome of the North American firefly Photinus pyralis.</title>
        <authorList>
            <consortium name="Photinus pyralis genome working group"/>
            <person name="Fallon T.R."/>
            <person name="Sander Lower S.E."/>
            <person name="Weng J.-K."/>
        </authorList>
    </citation>
    <scope>NUCLEOTIDE SEQUENCE</scope>
    <source>
        <strain evidence="2">TRF0915ILg1</strain>
        <tissue evidence="2">Whole body</tissue>
    </source>
</reference>
<evidence type="ECO:0000256" key="1">
    <source>
        <dbReference type="SAM" id="Phobius"/>
    </source>
</evidence>
<keyword evidence="1" id="KW-1133">Transmembrane helix</keyword>
<dbReference type="EMBL" id="VTPC01035373">
    <property type="protein sequence ID" value="KAF2891266.1"/>
    <property type="molecule type" value="Genomic_DNA"/>
</dbReference>
<protein>
    <submittedName>
        <fullName evidence="2">Uncharacterized protein</fullName>
    </submittedName>
</protein>
<evidence type="ECO:0000313" key="2">
    <source>
        <dbReference type="EMBL" id="KAF2891266.1"/>
    </source>
</evidence>
<keyword evidence="3" id="KW-1185">Reference proteome</keyword>
<sequence length="149" mass="16132">LVTQAASAARTKSANVKEQIVHVNVAKGATARSPVALKNVLVLGIVLVALPIAALLSAPTIAATANLRAVLEKANALINANRMVTETKLDDRPQTGNQKLLCNEPEVIDKTNQDHLHCLGYQRSLIMQYEIAEIPTPRTRSCTRLLDVY</sequence>
<keyword evidence="1" id="KW-0472">Membrane</keyword>
<gene>
    <name evidence="2" type="ORF">ILUMI_14907</name>
</gene>
<accession>A0A8K0CU31</accession>
<proteinExistence type="predicted"/>
<organism evidence="2 3">
    <name type="scientific">Ignelater luminosus</name>
    <name type="common">Cucubano</name>
    <name type="synonym">Pyrophorus luminosus</name>
    <dbReference type="NCBI Taxonomy" id="2038154"/>
    <lineage>
        <taxon>Eukaryota</taxon>
        <taxon>Metazoa</taxon>
        <taxon>Ecdysozoa</taxon>
        <taxon>Arthropoda</taxon>
        <taxon>Hexapoda</taxon>
        <taxon>Insecta</taxon>
        <taxon>Pterygota</taxon>
        <taxon>Neoptera</taxon>
        <taxon>Endopterygota</taxon>
        <taxon>Coleoptera</taxon>
        <taxon>Polyphaga</taxon>
        <taxon>Elateriformia</taxon>
        <taxon>Elateroidea</taxon>
        <taxon>Elateridae</taxon>
        <taxon>Agrypninae</taxon>
        <taxon>Pyrophorini</taxon>
        <taxon>Ignelater</taxon>
    </lineage>
</organism>